<protein>
    <submittedName>
        <fullName evidence="2">Dehydrogenase/reductase (SDR family) member 4</fullName>
    </submittedName>
</protein>
<dbReference type="Ensembl" id="ENSEBUT00000022318.1">
    <property type="protein sequence ID" value="ENSEBUP00000021742.1"/>
    <property type="gene ID" value="ENSEBUG00000013419.1"/>
</dbReference>
<reference evidence="2" key="2">
    <citation type="submission" date="2025-09" db="UniProtKB">
        <authorList>
            <consortium name="Ensembl"/>
        </authorList>
    </citation>
    <scope>IDENTIFICATION</scope>
</reference>
<dbReference type="Pfam" id="PF13561">
    <property type="entry name" value="adh_short_C2"/>
    <property type="match status" value="1"/>
</dbReference>
<dbReference type="GO" id="GO:0004090">
    <property type="term" value="F:carbonyl reductase (NADPH) activity"/>
    <property type="evidence" value="ECO:0007669"/>
    <property type="project" value="TreeGrafter"/>
</dbReference>
<keyword evidence="3" id="KW-1185">Reference proteome</keyword>
<sequence>MDSTALRIISLGTERHCLSISSFSSLTVAAFEPIGYSVARRLAFDGASVMVSSRKESNVNHAVQTLQSQGLNVAGTVCHAGREEDRAQLLEKTQRMFGGIDILVCNAAVNPFIGNILESKEDVWDKILDLNVKYGTDPFLCFLFRIGEPDECAGTVSFLCSPDASYITGESVVVAGGLFSSV</sequence>
<dbReference type="Pfam" id="PF00106">
    <property type="entry name" value="adh_short"/>
    <property type="match status" value="1"/>
</dbReference>
<evidence type="ECO:0000313" key="3">
    <source>
        <dbReference type="Proteomes" id="UP000694388"/>
    </source>
</evidence>
<dbReference type="InterPro" id="IPR002347">
    <property type="entry name" value="SDR_fam"/>
</dbReference>
<organism evidence="2 3">
    <name type="scientific">Eptatretus burgeri</name>
    <name type="common">Inshore hagfish</name>
    <dbReference type="NCBI Taxonomy" id="7764"/>
    <lineage>
        <taxon>Eukaryota</taxon>
        <taxon>Metazoa</taxon>
        <taxon>Chordata</taxon>
        <taxon>Craniata</taxon>
        <taxon>Vertebrata</taxon>
        <taxon>Cyclostomata</taxon>
        <taxon>Myxini</taxon>
        <taxon>Myxiniformes</taxon>
        <taxon>Myxinidae</taxon>
        <taxon>Eptatretinae</taxon>
        <taxon>Eptatretus</taxon>
    </lineage>
</organism>
<evidence type="ECO:0000256" key="1">
    <source>
        <dbReference type="ARBA" id="ARBA00006484"/>
    </source>
</evidence>
<dbReference type="Proteomes" id="UP000694388">
    <property type="component" value="Unplaced"/>
</dbReference>
<dbReference type="PANTHER" id="PTHR43943">
    <property type="entry name" value="DEHYDROGENASE/REDUCTASE (SDR FAMILY) MEMBER 4"/>
    <property type="match status" value="1"/>
</dbReference>
<reference evidence="2" key="1">
    <citation type="submission" date="2025-08" db="UniProtKB">
        <authorList>
            <consortium name="Ensembl"/>
        </authorList>
    </citation>
    <scope>IDENTIFICATION</scope>
</reference>
<dbReference type="AlphaFoldDB" id="A0A8C4QXK9"/>
<name>A0A8C4QXK9_EPTBU</name>
<dbReference type="InterPro" id="IPR036291">
    <property type="entry name" value="NAD(P)-bd_dom_sf"/>
</dbReference>
<comment type="similarity">
    <text evidence="1">Belongs to the short-chain dehydrogenases/reductases (SDR) family.</text>
</comment>
<dbReference type="OMA" id="HERSCHR"/>
<dbReference type="GeneTree" id="ENSGT00940000164342"/>
<dbReference type="PANTHER" id="PTHR43943:SF2">
    <property type="entry name" value="DEHYDROGENASE_REDUCTASE 4"/>
    <property type="match status" value="1"/>
</dbReference>
<dbReference type="SUPFAM" id="SSF51735">
    <property type="entry name" value="NAD(P)-binding Rossmann-fold domains"/>
    <property type="match status" value="1"/>
</dbReference>
<evidence type="ECO:0000313" key="2">
    <source>
        <dbReference type="Ensembl" id="ENSEBUP00000021742.1"/>
    </source>
</evidence>
<dbReference type="Gene3D" id="3.40.50.720">
    <property type="entry name" value="NAD(P)-binding Rossmann-like Domain"/>
    <property type="match status" value="2"/>
</dbReference>
<proteinExistence type="inferred from homology"/>
<accession>A0A8C4QXK9</accession>